<dbReference type="GO" id="GO:0061630">
    <property type="term" value="F:ubiquitin protein ligase activity"/>
    <property type="evidence" value="ECO:0007669"/>
    <property type="project" value="UniProtKB-EC"/>
</dbReference>
<dbReference type="SUPFAM" id="SSF48371">
    <property type="entry name" value="ARM repeat"/>
    <property type="match status" value="1"/>
</dbReference>
<feature type="repeat" description="ARM" evidence="6">
    <location>
        <begin position="460"/>
        <end position="502"/>
    </location>
</feature>
<dbReference type="SUPFAM" id="SSF57850">
    <property type="entry name" value="RING/U-box"/>
    <property type="match status" value="1"/>
</dbReference>
<organism evidence="8 9">
    <name type="scientific">Apostasia shenzhenica</name>
    <dbReference type="NCBI Taxonomy" id="1088818"/>
    <lineage>
        <taxon>Eukaryota</taxon>
        <taxon>Viridiplantae</taxon>
        <taxon>Streptophyta</taxon>
        <taxon>Embryophyta</taxon>
        <taxon>Tracheophyta</taxon>
        <taxon>Spermatophyta</taxon>
        <taxon>Magnoliopsida</taxon>
        <taxon>Liliopsida</taxon>
        <taxon>Asparagales</taxon>
        <taxon>Orchidaceae</taxon>
        <taxon>Apostasioideae</taxon>
        <taxon>Apostasia</taxon>
    </lineage>
</organism>
<dbReference type="InterPro" id="IPR058678">
    <property type="entry name" value="ARM_PUB"/>
</dbReference>
<dbReference type="InterPro" id="IPR003613">
    <property type="entry name" value="Ubox_domain"/>
</dbReference>
<dbReference type="AlphaFoldDB" id="A0A2I0B584"/>
<dbReference type="InterPro" id="IPR000225">
    <property type="entry name" value="Armadillo"/>
</dbReference>
<dbReference type="SMART" id="SM00185">
    <property type="entry name" value="ARM"/>
    <property type="match status" value="3"/>
</dbReference>
<dbReference type="OrthoDB" id="10064100at2759"/>
<dbReference type="SMART" id="SM00504">
    <property type="entry name" value="Ubox"/>
    <property type="match status" value="1"/>
</dbReference>
<dbReference type="Proteomes" id="UP000236161">
    <property type="component" value="Unassembled WGS sequence"/>
</dbReference>
<dbReference type="PANTHER" id="PTHR23315">
    <property type="entry name" value="U BOX DOMAIN-CONTAINING"/>
    <property type="match status" value="1"/>
</dbReference>
<keyword evidence="5" id="KW-0833">Ubl conjugation pathway</keyword>
<dbReference type="Pfam" id="PF04564">
    <property type="entry name" value="U-box"/>
    <property type="match status" value="1"/>
</dbReference>
<proteinExistence type="predicted"/>
<evidence type="ECO:0000313" key="9">
    <source>
        <dbReference type="Proteomes" id="UP000236161"/>
    </source>
</evidence>
<protein>
    <recommendedName>
        <fullName evidence="3">RING-type E3 ubiquitin transferase</fullName>
        <ecNumber evidence="3">2.3.2.27</ecNumber>
    </recommendedName>
</protein>
<dbReference type="Gene3D" id="3.30.40.10">
    <property type="entry name" value="Zinc/RING finger domain, C3HC4 (zinc finger)"/>
    <property type="match status" value="1"/>
</dbReference>
<dbReference type="Pfam" id="PF25598">
    <property type="entry name" value="ARM_PUB"/>
    <property type="match status" value="1"/>
</dbReference>
<evidence type="ECO:0000313" key="8">
    <source>
        <dbReference type="EMBL" id="PKA62953.1"/>
    </source>
</evidence>
<evidence type="ECO:0000256" key="6">
    <source>
        <dbReference type="PROSITE-ProRule" id="PRU00259"/>
    </source>
</evidence>
<dbReference type="InterPro" id="IPR045210">
    <property type="entry name" value="RING-Ubox_PUB"/>
</dbReference>
<gene>
    <name evidence="8" type="primary">PUB19</name>
    <name evidence="8" type="ORF">AXF42_Ash007749</name>
</gene>
<feature type="domain" description="U-box" evidence="7">
    <location>
        <begin position="314"/>
        <end position="388"/>
    </location>
</feature>
<dbReference type="PANTHER" id="PTHR23315:SF307">
    <property type="entry name" value="U-BOX DOMAIN-CONTAINING PROTEIN 19"/>
    <property type="match status" value="1"/>
</dbReference>
<evidence type="ECO:0000256" key="5">
    <source>
        <dbReference type="ARBA" id="ARBA00022786"/>
    </source>
</evidence>
<comment type="pathway">
    <text evidence="2">Protein modification; protein ubiquitination.</text>
</comment>
<comment type="catalytic activity">
    <reaction evidence="1">
        <text>S-ubiquitinyl-[E2 ubiquitin-conjugating enzyme]-L-cysteine + [acceptor protein]-L-lysine = [E2 ubiquitin-conjugating enzyme]-L-cysteine + N(6)-ubiquitinyl-[acceptor protein]-L-lysine.</text>
        <dbReference type="EC" id="2.3.2.27"/>
    </reaction>
</comment>
<dbReference type="PROSITE" id="PS51698">
    <property type="entry name" value="U_BOX"/>
    <property type="match status" value="1"/>
</dbReference>
<evidence type="ECO:0000259" key="7">
    <source>
        <dbReference type="PROSITE" id="PS51698"/>
    </source>
</evidence>
<evidence type="ECO:0000256" key="3">
    <source>
        <dbReference type="ARBA" id="ARBA00012483"/>
    </source>
</evidence>
<dbReference type="UniPathway" id="UPA00143"/>
<evidence type="ECO:0000256" key="1">
    <source>
        <dbReference type="ARBA" id="ARBA00000900"/>
    </source>
</evidence>
<sequence>MFCSNDLHEKKLPFDFQEEKLPLILLLLRSPPPLMNHRFSDRRILKFPAVHPCSNVSASTLISDLSNIAGDIYAFRCSSEFFATHRRAARESLRQAGLLLAFLDDVRSVAAVGAAATLPSAAMLGLSDLHVTLQKLRLILADCTRGGTRLLILMNAGRVAGEFASVFRSIGTALDVLPLDAMDLSKDSCDLIRLLACQAKRIEVGIEAADDLAVRSVRSILGQFVAGDSPNHNEFRRILQHLKINTWVDCFEEIAFLEEEIIANENACETAVLWSLMGLMIYSLAELFDPSPDVRKRRLKEYYSQQDSAAVDLLNADGLRCPISLELMKDPVTVTTGQTYDRTSILRWLNSGNQTCPVTGEKLTSSDLVPNSAIRNLIGSYRHENCLLITKQEKHNLKRDLSKTLFPASSAAVGAIRMAAVTLARKLSSAEADEHGMAAYAIRVLSKSNIFNRICFIEAGAIQWLLFHLSSPQAPVQENAVAALLNLSKHPSARTEISEAGGVKPVVEAMKTALKVEAKQNAAAILFYISSVKVSREAIGEIPEAILALVEMVKNGTYRGKKNAILTLYGLLLSPSNQAKILAADTIPAIADLLSAEEDDLVSDCAGVLAKLAETPDGSVAITRSSAAAQLVHLLRTSASRSGKEHAVAALLSLCKNGGEKTMKLLENMPLLMPALYSFLGDGSPQACKKARSLLYHIHQFQDRADRPGLGLPPVHGPVVPVL</sequence>
<dbReference type="Gene3D" id="1.25.10.10">
    <property type="entry name" value="Leucine-rich Repeat Variant"/>
    <property type="match status" value="2"/>
</dbReference>
<dbReference type="InterPro" id="IPR011989">
    <property type="entry name" value="ARM-like"/>
</dbReference>
<feature type="repeat" description="ARM" evidence="6">
    <location>
        <begin position="585"/>
        <end position="627"/>
    </location>
</feature>
<keyword evidence="4" id="KW-0808">Transferase</keyword>
<reference evidence="8 9" key="1">
    <citation type="journal article" date="2017" name="Nature">
        <title>The Apostasia genome and the evolution of orchids.</title>
        <authorList>
            <person name="Zhang G.Q."/>
            <person name="Liu K.W."/>
            <person name="Li Z."/>
            <person name="Lohaus R."/>
            <person name="Hsiao Y.Y."/>
            <person name="Niu S.C."/>
            <person name="Wang J.Y."/>
            <person name="Lin Y.C."/>
            <person name="Xu Q."/>
            <person name="Chen L.J."/>
            <person name="Yoshida K."/>
            <person name="Fujiwara S."/>
            <person name="Wang Z.W."/>
            <person name="Zhang Y.Q."/>
            <person name="Mitsuda N."/>
            <person name="Wang M."/>
            <person name="Liu G.H."/>
            <person name="Pecoraro L."/>
            <person name="Huang H.X."/>
            <person name="Xiao X.J."/>
            <person name="Lin M."/>
            <person name="Wu X.Y."/>
            <person name="Wu W.L."/>
            <person name="Chen Y.Y."/>
            <person name="Chang S.B."/>
            <person name="Sakamoto S."/>
            <person name="Ohme-Takagi M."/>
            <person name="Yagi M."/>
            <person name="Zeng S.J."/>
            <person name="Shen C.Y."/>
            <person name="Yeh C.M."/>
            <person name="Luo Y.B."/>
            <person name="Tsai W.C."/>
            <person name="Van de Peer Y."/>
            <person name="Liu Z.J."/>
        </authorList>
    </citation>
    <scope>NUCLEOTIDE SEQUENCE [LARGE SCALE GENOMIC DNA]</scope>
    <source>
        <strain evidence="9">cv. Shenzhen</strain>
        <tissue evidence="8">Stem</tissue>
    </source>
</reference>
<keyword evidence="9" id="KW-1185">Reference proteome</keyword>
<dbReference type="EC" id="2.3.2.27" evidence="3"/>
<dbReference type="InterPro" id="IPR016024">
    <property type="entry name" value="ARM-type_fold"/>
</dbReference>
<dbReference type="EMBL" id="KZ451911">
    <property type="protein sequence ID" value="PKA62953.1"/>
    <property type="molecule type" value="Genomic_DNA"/>
</dbReference>
<dbReference type="PROSITE" id="PS50176">
    <property type="entry name" value="ARM_REPEAT"/>
    <property type="match status" value="2"/>
</dbReference>
<accession>A0A2I0B584</accession>
<dbReference type="CDD" id="cd16664">
    <property type="entry name" value="RING-Ubox_PUB"/>
    <property type="match status" value="1"/>
</dbReference>
<evidence type="ECO:0000256" key="4">
    <source>
        <dbReference type="ARBA" id="ARBA00022679"/>
    </source>
</evidence>
<evidence type="ECO:0000256" key="2">
    <source>
        <dbReference type="ARBA" id="ARBA00004906"/>
    </source>
</evidence>
<dbReference type="FunFam" id="3.30.40.10:FF:000442">
    <property type="entry name" value="RING-type E3 ubiquitin transferase"/>
    <property type="match status" value="1"/>
</dbReference>
<name>A0A2I0B584_9ASPA</name>
<dbReference type="InterPro" id="IPR013083">
    <property type="entry name" value="Znf_RING/FYVE/PHD"/>
</dbReference>
<dbReference type="GO" id="GO:0016567">
    <property type="term" value="P:protein ubiquitination"/>
    <property type="evidence" value="ECO:0007669"/>
    <property type="project" value="UniProtKB-UniPathway"/>
</dbReference>